<dbReference type="PANTHER" id="PTHR30157">
    <property type="entry name" value="FERRIC REDUCTASE, NADPH-DEPENDENT"/>
    <property type="match status" value="1"/>
</dbReference>
<comment type="similarity">
    <text evidence="1">Belongs to the SIP oxidoreductase family.</text>
</comment>
<proteinExistence type="inferred from homology"/>
<organism evidence="3 4">
    <name type="scientific">Pseudovibrio exalbescens</name>
    <dbReference type="NCBI Taxonomy" id="197461"/>
    <lineage>
        <taxon>Bacteria</taxon>
        <taxon>Pseudomonadati</taxon>
        <taxon>Pseudomonadota</taxon>
        <taxon>Alphaproteobacteria</taxon>
        <taxon>Hyphomicrobiales</taxon>
        <taxon>Stappiaceae</taxon>
        <taxon>Pseudovibrio</taxon>
    </lineage>
</organism>
<accession>A0A1U7JBW7</accession>
<name>A0A1U7JBW7_9HYPH</name>
<dbReference type="Gene3D" id="3.30.310.50">
    <property type="entry name" value="Alpha-D-phosphohexomutase, C-terminal domain"/>
    <property type="match status" value="1"/>
</dbReference>
<evidence type="ECO:0000259" key="2">
    <source>
        <dbReference type="PROSITE" id="PS51384"/>
    </source>
</evidence>
<evidence type="ECO:0000313" key="4">
    <source>
        <dbReference type="Proteomes" id="UP000185783"/>
    </source>
</evidence>
<evidence type="ECO:0000256" key="1">
    <source>
        <dbReference type="ARBA" id="ARBA00035644"/>
    </source>
</evidence>
<dbReference type="InterPro" id="IPR007037">
    <property type="entry name" value="SIP_rossman_dom"/>
</dbReference>
<feature type="domain" description="FAD-binding FR-type" evidence="2">
    <location>
        <begin position="108"/>
        <end position="232"/>
    </location>
</feature>
<protein>
    <recommendedName>
        <fullName evidence="2">FAD-binding FR-type domain-containing protein</fullName>
    </recommendedName>
</protein>
<keyword evidence="4" id="KW-1185">Reference proteome</keyword>
<dbReference type="InterPro" id="IPR039261">
    <property type="entry name" value="FNR_nucleotide-bd"/>
</dbReference>
<dbReference type="GO" id="GO:0016491">
    <property type="term" value="F:oxidoreductase activity"/>
    <property type="evidence" value="ECO:0007669"/>
    <property type="project" value="InterPro"/>
</dbReference>
<comment type="caution">
    <text evidence="3">The sequence shown here is derived from an EMBL/GenBank/DDBJ whole genome shotgun (WGS) entry which is preliminary data.</text>
</comment>
<dbReference type="InterPro" id="IPR017938">
    <property type="entry name" value="Riboflavin_synthase-like_b-brl"/>
</dbReference>
<dbReference type="InterPro" id="IPR039374">
    <property type="entry name" value="SIP_fam"/>
</dbReference>
<dbReference type="Pfam" id="PF04954">
    <property type="entry name" value="SIP"/>
    <property type="match status" value="1"/>
</dbReference>
<dbReference type="Pfam" id="PF08021">
    <property type="entry name" value="FAD_binding_9"/>
    <property type="match status" value="1"/>
</dbReference>
<gene>
    <name evidence="3" type="ORF">A3843_00730</name>
</gene>
<dbReference type="PROSITE" id="PS51384">
    <property type="entry name" value="FAD_FR"/>
    <property type="match status" value="1"/>
</dbReference>
<dbReference type="PANTHER" id="PTHR30157:SF0">
    <property type="entry name" value="NADPH-DEPENDENT FERRIC-CHELATE REDUCTASE"/>
    <property type="match status" value="1"/>
</dbReference>
<dbReference type="Proteomes" id="UP000185783">
    <property type="component" value="Unassembled WGS sequence"/>
</dbReference>
<dbReference type="InterPro" id="IPR017927">
    <property type="entry name" value="FAD-bd_FR_type"/>
</dbReference>
<dbReference type="Gene3D" id="2.40.30.10">
    <property type="entry name" value="Translation factors"/>
    <property type="match status" value="1"/>
</dbReference>
<dbReference type="SUPFAM" id="SSF63380">
    <property type="entry name" value="Riboflavin synthase domain-like"/>
    <property type="match status" value="1"/>
</dbReference>
<dbReference type="InterPro" id="IPR013113">
    <property type="entry name" value="SIP_FAD-bd"/>
</dbReference>
<sequence length="355" mass="38144">MAYRASTTIAVSEPARAVKTLAEHAREHNATVNETGAGAMEIDLGANKIQVSSSDRTFLATVVGESQPMVYLLKEAVAEHLAEIYPGVMEEMLWSDAASASSEARYPAGFYQMRLVGRCEPMAGLIRLRLAGDTDVTPLSGPGFHVKLMLPLNPAAEPVWPQVHPNGLTQWPEGADALHVRYYTIKSVTPSTSEVEIDVVRHRGGRIAEWAASAETGAVIGLLGPAGGELPENAASVLLCADKTAVPALARMVACLPEGTKGHLVGEAASVSDLKQYLPDTALEMRAVPAREFNEVLPDLAKSLSAVAPPQFAWFAGEHATAQKMRRLFKADLKLPKGRQFAISYWRKGQVKNAI</sequence>
<dbReference type="AlphaFoldDB" id="A0A1U7JBW7"/>
<reference evidence="3 4" key="1">
    <citation type="submission" date="2016-03" db="EMBL/GenBank/DDBJ databases">
        <title>Genome sequence of Nesiotobacter sp. nov., a moderately halophilic alphaproteobacterium isolated from the Yellow Sea, China.</title>
        <authorList>
            <person name="Zhang G."/>
            <person name="Zhang R."/>
        </authorList>
    </citation>
    <scope>NUCLEOTIDE SEQUENCE [LARGE SCALE GENOMIC DNA]</scope>
    <source>
        <strain evidence="3 4">WB1-6</strain>
    </source>
</reference>
<dbReference type="CDD" id="cd06193">
    <property type="entry name" value="siderophore_interacting"/>
    <property type="match status" value="1"/>
</dbReference>
<dbReference type="STRING" id="197461.A3843_00730"/>
<evidence type="ECO:0000313" key="3">
    <source>
        <dbReference type="EMBL" id="OKL42250.1"/>
    </source>
</evidence>
<dbReference type="RefSeq" id="WP_028482115.1">
    <property type="nucleotide sequence ID" value="NZ_NKQT01000005.1"/>
</dbReference>
<dbReference type="EMBL" id="LVVZ01000051">
    <property type="protein sequence ID" value="OKL42250.1"/>
    <property type="molecule type" value="Genomic_DNA"/>
</dbReference>
<dbReference type="OrthoDB" id="9814826at2"/>
<dbReference type="Gene3D" id="3.40.50.80">
    <property type="entry name" value="Nucleotide-binding domain of ferredoxin-NADP reductase (FNR) module"/>
    <property type="match status" value="1"/>
</dbReference>